<evidence type="ECO:0000256" key="1">
    <source>
        <dbReference type="ARBA" id="ARBA00022741"/>
    </source>
</evidence>
<dbReference type="OrthoDB" id="31168at2157"/>
<dbReference type="GO" id="GO:0005524">
    <property type="term" value="F:ATP binding"/>
    <property type="evidence" value="ECO:0007669"/>
    <property type="project" value="UniProtKB-KW"/>
</dbReference>
<dbReference type="Pfam" id="PF10609">
    <property type="entry name" value="ParA"/>
    <property type="match status" value="1"/>
</dbReference>
<organism evidence="3 4">
    <name type="scientific">Candidatus Nanohalobium constans</name>
    <dbReference type="NCBI Taxonomy" id="2565781"/>
    <lineage>
        <taxon>Archaea</taxon>
        <taxon>Candidatus Nanohalarchaeota</taxon>
        <taxon>Candidatus Nanohalobia</taxon>
        <taxon>Candidatus Nanohalobiales</taxon>
        <taxon>Candidatus Nanohalobiaceae</taxon>
        <taxon>Candidatus Nanohalobium</taxon>
    </lineage>
</organism>
<dbReference type="GO" id="GO:0005829">
    <property type="term" value="C:cytosol"/>
    <property type="evidence" value="ECO:0007669"/>
    <property type="project" value="TreeGrafter"/>
</dbReference>
<proteinExistence type="predicted"/>
<dbReference type="PANTHER" id="PTHR43384:SF10">
    <property type="entry name" value="ATPASE INVOLVED IN CHROMOSOME PARTITIONING, PARA_MIND FAMILY"/>
    <property type="match status" value="1"/>
</dbReference>
<dbReference type="AlphaFoldDB" id="A0A5Q0UEP9"/>
<dbReference type="RefSeq" id="WP_153549754.1">
    <property type="nucleotide sequence ID" value="NZ_CP040089.1"/>
</dbReference>
<dbReference type="PANTHER" id="PTHR43384">
    <property type="entry name" value="SEPTUM SITE-DETERMINING PROTEIN MIND HOMOLOG, CHLOROPLASTIC-RELATED"/>
    <property type="match status" value="1"/>
</dbReference>
<dbReference type="Gene3D" id="3.40.50.300">
    <property type="entry name" value="P-loop containing nucleotide triphosphate hydrolases"/>
    <property type="match status" value="1"/>
</dbReference>
<keyword evidence="1" id="KW-0547">Nucleotide-binding</keyword>
<accession>A0A5Q0UEP9</accession>
<protein>
    <submittedName>
        <fullName evidence="3">Septum site-determining protein MinD</fullName>
    </submittedName>
</protein>
<keyword evidence="4" id="KW-1185">Reference proteome</keyword>
<keyword evidence="2" id="KW-0067">ATP-binding</keyword>
<dbReference type="NCBIfam" id="TIGR01969">
    <property type="entry name" value="minD_arch"/>
    <property type="match status" value="1"/>
</dbReference>
<dbReference type="EMBL" id="CP040089">
    <property type="protein sequence ID" value="QGA80017.1"/>
    <property type="molecule type" value="Genomic_DNA"/>
</dbReference>
<dbReference type="GO" id="GO:0009898">
    <property type="term" value="C:cytoplasmic side of plasma membrane"/>
    <property type="evidence" value="ECO:0007669"/>
    <property type="project" value="TreeGrafter"/>
</dbReference>
<dbReference type="SUPFAM" id="SSF52540">
    <property type="entry name" value="P-loop containing nucleoside triphosphate hydrolases"/>
    <property type="match status" value="1"/>
</dbReference>
<dbReference type="InterPro" id="IPR033756">
    <property type="entry name" value="YlxH/NBP35"/>
</dbReference>
<evidence type="ECO:0000256" key="2">
    <source>
        <dbReference type="ARBA" id="ARBA00022840"/>
    </source>
</evidence>
<dbReference type="KEGG" id="ncon:LC1Nh_0109"/>
<sequence>MTRLICVSSGKGGVGKTTTTANIGAALSQFGADTVVLDANLTNPNLGFHIGIPLYPKTLHDVLKGDAHITEAMYIHDSGLRVVPAGLSVEDLRDTSPENLSDVLLDTVGEPDFVLVDSAAGLGNESINAIEASDEVMIVTNPNLPAVTDALKTVNVAEEAGTEIAGVVLNMVKDHDSELDKEEVESMIGYEVLMEVPHHEKVEEALSAKKPVVHHAPDHHVSERFKKVAADLAELEYEPDLDEDGFLQSLFGRFR</sequence>
<evidence type="ECO:0000313" key="3">
    <source>
        <dbReference type="EMBL" id="QGA80017.1"/>
    </source>
</evidence>
<reference evidence="4" key="1">
    <citation type="submission" date="2019-05" db="EMBL/GenBank/DDBJ databases">
        <title>Candidatus Nanohalobium constans, a novel model system to study the DPANN nano-sized archaea: genomic and physiological characterization of a nanoarchaeon co-cultured with its chitinotrophic host.</title>
        <authorList>
            <person name="La Cono V."/>
            <person name="Arcadi E."/>
            <person name="Crisafi F."/>
            <person name="Denaro R."/>
            <person name="La Spada G."/>
            <person name="Messina E."/>
            <person name="Smedile F."/>
            <person name="Toshchakov S.V."/>
            <person name="Shevchenko M.A."/>
            <person name="Golyshin P.N."/>
            <person name="Golyshina O.V."/>
            <person name="Ferrer M."/>
            <person name="Rohde M."/>
            <person name="Mushegian A."/>
            <person name="Sorokin D.Y."/>
            <person name="Giuliano L."/>
            <person name="Yakimov M.M."/>
        </authorList>
    </citation>
    <scope>NUCLEOTIDE SEQUENCE [LARGE SCALE GENOMIC DNA]</scope>
    <source>
        <strain evidence="4">LC1Nh</strain>
    </source>
</reference>
<dbReference type="InterPro" id="IPR027417">
    <property type="entry name" value="P-loop_NTPase"/>
</dbReference>
<dbReference type="GO" id="GO:0051782">
    <property type="term" value="P:negative regulation of cell division"/>
    <property type="evidence" value="ECO:0007669"/>
    <property type="project" value="TreeGrafter"/>
</dbReference>
<dbReference type="Proteomes" id="UP000377803">
    <property type="component" value="Chromosome"/>
</dbReference>
<evidence type="ECO:0000313" key="4">
    <source>
        <dbReference type="Proteomes" id="UP000377803"/>
    </source>
</evidence>
<gene>
    <name evidence="3" type="primary">minD</name>
    <name evidence="3" type="ORF">LC1Nh_0109</name>
</gene>
<dbReference type="InterPro" id="IPR050625">
    <property type="entry name" value="ParA/MinD_ATPase"/>
</dbReference>
<dbReference type="GO" id="GO:0016887">
    <property type="term" value="F:ATP hydrolysis activity"/>
    <property type="evidence" value="ECO:0007669"/>
    <property type="project" value="TreeGrafter"/>
</dbReference>
<name>A0A5Q0UEP9_9ARCH</name>
<dbReference type="GeneID" id="42364489"/>
<dbReference type="InterPro" id="IPR010224">
    <property type="entry name" value="MinD_archaea"/>
</dbReference>